<feature type="region of interest" description="Disordered" evidence="1">
    <location>
        <begin position="1"/>
        <end position="106"/>
    </location>
</feature>
<feature type="compositionally biased region" description="Basic residues" evidence="1">
    <location>
        <begin position="71"/>
        <end position="82"/>
    </location>
</feature>
<dbReference type="EMBL" id="KV419395">
    <property type="protein sequence ID" value="KZS98639.1"/>
    <property type="molecule type" value="Genomic_DNA"/>
</dbReference>
<dbReference type="Proteomes" id="UP000076722">
    <property type="component" value="Unassembled WGS sequence"/>
</dbReference>
<feature type="transmembrane region" description="Helical" evidence="2">
    <location>
        <begin position="168"/>
        <end position="196"/>
    </location>
</feature>
<name>A0A165A8W9_9AGAM</name>
<dbReference type="AlphaFoldDB" id="A0A165A8W9"/>
<dbReference type="OrthoDB" id="2576477at2759"/>
<keyword evidence="2" id="KW-0812">Transmembrane</keyword>
<evidence type="ECO:0000256" key="2">
    <source>
        <dbReference type="SAM" id="Phobius"/>
    </source>
</evidence>
<evidence type="ECO:0000313" key="3">
    <source>
        <dbReference type="EMBL" id="KZS98639.1"/>
    </source>
</evidence>
<protein>
    <submittedName>
        <fullName evidence="3">Uncharacterized protein</fullName>
    </submittedName>
</protein>
<gene>
    <name evidence="3" type="ORF">SISNIDRAFT_462520</name>
</gene>
<proteinExistence type="predicted"/>
<keyword evidence="4" id="KW-1185">Reference proteome</keyword>
<feature type="transmembrane region" description="Helical" evidence="2">
    <location>
        <begin position="268"/>
        <end position="295"/>
    </location>
</feature>
<reference evidence="3 4" key="1">
    <citation type="journal article" date="2016" name="Mol. Biol. Evol.">
        <title>Comparative Genomics of Early-Diverging Mushroom-Forming Fungi Provides Insights into the Origins of Lignocellulose Decay Capabilities.</title>
        <authorList>
            <person name="Nagy L.G."/>
            <person name="Riley R."/>
            <person name="Tritt A."/>
            <person name="Adam C."/>
            <person name="Daum C."/>
            <person name="Floudas D."/>
            <person name="Sun H."/>
            <person name="Yadav J.S."/>
            <person name="Pangilinan J."/>
            <person name="Larsson K.H."/>
            <person name="Matsuura K."/>
            <person name="Barry K."/>
            <person name="Labutti K."/>
            <person name="Kuo R."/>
            <person name="Ohm R.A."/>
            <person name="Bhattacharya S.S."/>
            <person name="Shirouzu T."/>
            <person name="Yoshinaga Y."/>
            <person name="Martin F.M."/>
            <person name="Grigoriev I.V."/>
            <person name="Hibbett D.S."/>
        </authorList>
    </citation>
    <scope>NUCLEOTIDE SEQUENCE [LARGE SCALE GENOMIC DNA]</scope>
    <source>
        <strain evidence="3 4">HHB9708</strain>
    </source>
</reference>
<evidence type="ECO:0000313" key="4">
    <source>
        <dbReference type="Proteomes" id="UP000076722"/>
    </source>
</evidence>
<organism evidence="3 4">
    <name type="scientific">Sistotremastrum niveocremeum HHB9708</name>
    <dbReference type="NCBI Taxonomy" id="1314777"/>
    <lineage>
        <taxon>Eukaryota</taxon>
        <taxon>Fungi</taxon>
        <taxon>Dikarya</taxon>
        <taxon>Basidiomycota</taxon>
        <taxon>Agaricomycotina</taxon>
        <taxon>Agaricomycetes</taxon>
        <taxon>Sistotremastrales</taxon>
        <taxon>Sistotremastraceae</taxon>
        <taxon>Sertulicium</taxon>
        <taxon>Sertulicium niveocremeum</taxon>
    </lineage>
</organism>
<accession>A0A165A8W9</accession>
<keyword evidence="2" id="KW-0472">Membrane</keyword>
<evidence type="ECO:0000256" key="1">
    <source>
        <dbReference type="SAM" id="MobiDB-lite"/>
    </source>
</evidence>
<feature type="compositionally biased region" description="Pro residues" evidence="1">
    <location>
        <begin position="28"/>
        <end position="37"/>
    </location>
</feature>
<keyword evidence="2" id="KW-1133">Transmembrane helix</keyword>
<sequence>MADRAAATSNGGSSMVVADAPERIVKPPSRPPSPPQSPLFESDNPLNDSSFLIPDSPPSLAVDPPPPYRDRRVRHGTLRTSRRTQQPPISSEIDELDPGLGDSETAPLLTSRRRTISHSSLHSTHSIAHTIFTFFHAENGHADVVVSETLSRKQRAIRYFRPLRKRMYYAALFHLLIINFPYALFVWIYLFAATIISLQCRFHGPLSIQPPSPPLPLFKRLVPSAARDLEGQGDVVYVEQSFLRNSYDMFTDPVSYQNLFYFLVVKPALTLLIFVGLLVIVPPAFVLVIPAPAVLRLVRKIGIFQANVALDGLT</sequence>